<gene>
    <name evidence="1" type="ORF">NX722_04535</name>
</gene>
<accession>A0ABT3MRC7</accession>
<dbReference type="EMBL" id="JAPFCC010000001">
    <property type="protein sequence ID" value="MCW7551921.1"/>
    <property type="molecule type" value="Genomic_DNA"/>
</dbReference>
<organism evidence="1 2">
    <name type="scientific">Endozoicomonas gorgoniicola</name>
    <dbReference type="NCBI Taxonomy" id="1234144"/>
    <lineage>
        <taxon>Bacteria</taxon>
        <taxon>Pseudomonadati</taxon>
        <taxon>Pseudomonadota</taxon>
        <taxon>Gammaproteobacteria</taxon>
        <taxon>Oceanospirillales</taxon>
        <taxon>Endozoicomonadaceae</taxon>
        <taxon>Endozoicomonas</taxon>
    </lineage>
</organism>
<comment type="caution">
    <text evidence="1">The sequence shown here is derived from an EMBL/GenBank/DDBJ whole genome shotgun (WGS) entry which is preliminary data.</text>
</comment>
<keyword evidence="2" id="KW-1185">Reference proteome</keyword>
<evidence type="ECO:0000313" key="1">
    <source>
        <dbReference type="EMBL" id="MCW7551921.1"/>
    </source>
</evidence>
<sequence>MESIILIAISAFALYYLSLKQDHMADTMLAEAFDRFERRYNNVTYSCHESTVVKKRLFSFPDVPCIPSINFSVRALCLTESGDWFWFDASIRLMKIHTTSITPATSQEASEALKDDPECFSRYFSDKKPANHA</sequence>
<dbReference type="Proteomes" id="UP001209854">
    <property type="component" value="Unassembled WGS sequence"/>
</dbReference>
<name>A0ABT3MRC7_9GAMM</name>
<dbReference type="RefSeq" id="WP_262566914.1">
    <property type="nucleotide sequence ID" value="NZ_JAPFCC010000001.1"/>
</dbReference>
<protein>
    <submittedName>
        <fullName evidence="1">Uncharacterized protein</fullName>
    </submittedName>
</protein>
<proteinExistence type="predicted"/>
<evidence type="ECO:0000313" key="2">
    <source>
        <dbReference type="Proteomes" id="UP001209854"/>
    </source>
</evidence>
<reference evidence="1 2" key="1">
    <citation type="submission" date="2022-10" db="EMBL/GenBank/DDBJ databases">
        <title>High-quality genome sequences of two octocoral-associated bacteria, Endozoicomonas euniceicola EF212 and Endozoicomonas gorgoniicola PS125.</title>
        <authorList>
            <person name="Chiou Y.-J."/>
            <person name="Chen Y.-H."/>
        </authorList>
    </citation>
    <scope>NUCLEOTIDE SEQUENCE [LARGE SCALE GENOMIC DNA]</scope>
    <source>
        <strain evidence="1 2">PS125</strain>
    </source>
</reference>